<feature type="transmembrane region" description="Helical" evidence="4">
    <location>
        <begin position="120"/>
        <end position="140"/>
    </location>
</feature>
<evidence type="ECO:0000313" key="7">
    <source>
        <dbReference type="Proteomes" id="UP001165378"/>
    </source>
</evidence>
<feature type="compositionally biased region" description="Low complexity" evidence="3">
    <location>
        <begin position="150"/>
        <end position="164"/>
    </location>
</feature>
<reference evidence="6" key="1">
    <citation type="submission" date="2022-01" db="EMBL/GenBank/DDBJ databases">
        <title>Genome-Based Taxonomic Classification of the Phylum Actinobacteria.</title>
        <authorList>
            <person name="Gao Y."/>
        </authorList>
    </citation>
    <scope>NUCLEOTIDE SEQUENCE</scope>
    <source>
        <strain evidence="6">KLBMP 8922</strain>
    </source>
</reference>
<evidence type="ECO:0000256" key="4">
    <source>
        <dbReference type="SAM" id="Phobius"/>
    </source>
</evidence>
<dbReference type="AlphaFoldDB" id="A0AA41PWX9"/>
<dbReference type="Proteomes" id="UP001165378">
    <property type="component" value="Unassembled WGS sequence"/>
</dbReference>
<dbReference type="InterPro" id="IPR041916">
    <property type="entry name" value="Anti_sigma_zinc_sf"/>
</dbReference>
<feature type="domain" description="Putative zinc-finger" evidence="5">
    <location>
        <begin position="35"/>
        <end position="69"/>
    </location>
</feature>
<comment type="caution">
    <text evidence="6">The sequence shown here is derived from an EMBL/GenBank/DDBJ whole genome shotgun (WGS) entry which is preliminary data.</text>
</comment>
<organism evidence="6 7">
    <name type="scientific">Yinghuangia soli</name>
    <dbReference type="NCBI Taxonomy" id="2908204"/>
    <lineage>
        <taxon>Bacteria</taxon>
        <taxon>Bacillati</taxon>
        <taxon>Actinomycetota</taxon>
        <taxon>Actinomycetes</taxon>
        <taxon>Kitasatosporales</taxon>
        <taxon>Streptomycetaceae</taxon>
        <taxon>Yinghuangia</taxon>
    </lineage>
</organism>
<feature type="compositionally biased region" description="Pro residues" evidence="3">
    <location>
        <begin position="1"/>
        <end position="15"/>
    </location>
</feature>
<keyword evidence="4" id="KW-1133">Transmembrane helix</keyword>
<keyword evidence="4" id="KW-0812">Transmembrane</keyword>
<protein>
    <submittedName>
        <fullName evidence="6">Zf-HC2 domain-containing protein</fullName>
    </submittedName>
</protein>
<keyword evidence="1" id="KW-0805">Transcription regulation</keyword>
<proteinExistence type="predicted"/>
<dbReference type="RefSeq" id="WP_235050990.1">
    <property type="nucleotide sequence ID" value="NZ_JAKFHA010000002.1"/>
</dbReference>
<feature type="region of interest" description="Disordered" evidence="3">
    <location>
        <begin position="1"/>
        <end position="32"/>
    </location>
</feature>
<feature type="region of interest" description="Disordered" evidence="3">
    <location>
        <begin position="236"/>
        <end position="258"/>
    </location>
</feature>
<gene>
    <name evidence="6" type="ORF">LZ495_06485</name>
</gene>
<evidence type="ECO:0000259" key="5">
    <source>
        <dbReference type="Pfam" id="PF13490"/>
    </source>
</evidence>
<dbReference type="Pfam" id="PF13490">
    <property type="entry name" value="zf-HC2"/>
    <property type="match status" value="1"/>
</dbReference>
<dbReference type="InterPro" id="IPR027383">
    <property type="entry name" value="Znf_put"/>
</dbReference>
<dbReference type="EMBL" id="JAKFHA010000002">
    <property type="protein sequence ID" value="MCF2526865.1"/>
    <property type="molecule type" value="Genomic_DNA"/>
</dbReference>
<name>A0AA41PWX9_9ACTN</name>
<keyword evidence="2" id="KW-0804">Transcription</keyword>
<feature type="region of interest" description="Disordered" evidence="3">
    <location>
        <begin position="148"/>
        <end position="188"/>
    </location>
</feature>
<sequence>MAVPDAEPPAAPALPDPRQAGSPTAKPDDPGKQVCAALRLDLGAYVLGTLDETETHWIRAHVAVCPECRAEYEELAVLPAFLARLTPAEAEAGAVRTEVPPAALFAEAAERARRARRQRVVLLGAAAASAVLLGTLGWVLGSDDTGTARSALPTTGPPTASAPAVPAPASPTARPGERTLKATDPQTDTSMTLAYRPVSWGTAVEMRLSGVPAGTRCQLDVYGTRGRQETASSWVVPDGGYDGETSLSVPGGTSIPPDEITKVEVSQVGSGRVLLTATPGQSGTKSP</sequence>
<dbReference type="Gene3D" id="1.10.10.1320">
    <property type="entry name" value="Anti-sigma factor, zinc-finger domain"/>
    <property type="match status" value="1"/>
</dbReference>
<evidence type="ECO:0000256" key="2">
    <source>
        <dbReference type="ARBA" id="ARBA00023163"/>
    </source>
</evidence>
<evidence type="ECO:0000256" key="1">
    <source>
        <dbReference type="ARBA" id="ARBA00023015"/>
    </source>
</evidence>
<keyword evidence="7" id="KW-1185">Reference proteome</keyword>
<evidence type="ECO:0000256" key="3">
    <source>
        <dbReference type="SAM" id="MobiDB-lite"/>
    </source>
</evidence>
<accession>A0AA41PWX9</accession>
<keyword evidence="4" id="KW-0472">Membrane</keyword>
<evidence type="ECO:0000313" key="6">
    <source>
        <dbReference type="EMBL" id="MCF2526865.1"/>
    </source>
</evidence>